<dbReference type="PATRIC" id="fig|273678.4.peg.1704"/>
<dbReference type="EMBL" id="JYJB01000008">
    <property type="protein sequence ID" value="KJL48072.1"/>
    <property type="molecule type" value="Genomic_DNA"/>
</dbReference>
<name>A0A0M2HMT4_9MICO</name>
<comment type="caution">
    <text evidence="2">The sequence shown here is derived from an EMBL/GenBank/DDBJ whole genome shotgun (WGS) entry which is preliminary data.</text>
</comment>
<evidence type="ECO:0000313" key="3">
    <source>
        <dbReference type="Proteomes" id="UP000033900"/>
    </source>
</evidence>
<dbReference type="Gene3D" id="1.20.1290.10">
    <property type="entry name" value="AhpD-like"/>
    <property type="match status" value="1"/>
</dbReference>
<keyword evidence="3" id="KW-1185">Reference proteome</keyword>
<reference evidence="2 3" key="1">
    <citation type="submission" date="2015-02" db="EMBL/GenBank/DDBJ databases">
        <title>Draft genome sequences of ten Microbacterium spp. with emphasis on heavy metal contaminated environments.</title>
        <authorList>
            <person name="Corretto E."/>
        </authorList>
    </citation>
    <scope>NUCLEOTIDE SEQUENCE [LARGE SCALE GENOMIC DNA]</scope>
    <source>
        <strain evidence="2 3">SA35</strain>
    </source>
</reference>
<dbReference type="SUPFAM" id="SSF69118">
    <property type="entry name" value="AhpD-like"/>
    <property type="match status" value="1"/>
</dbReference>
<dbReference type="Proteomes" id="UP000033900">
    <property type="component" value="Unassembled WGS sequence"/>
</dbReference>
<dbReference type="PANTHER" id="PTHR35446">
    <property type="entry name" value="SI:CH211-175M2.5"/>
    <property type="match status" value="1"/>
</dbReference>
<accession>A0A0M2HMT4</accession>
<gene>
    <name evidence="2" type="ORF">RS84_01701</name>
</gene>
<dbReference type="STRING" id="273678.RS84_01701"/>
<feature type="domain" description="Carboxymuconolactone decarboxylase-like" evidence="1">
    <location>
        <begin position="52"/>
        <end position="123"/>
    </location>
</feature>
<sequence length="193" mass="20604">MRLAEVTRGDTVAHRLLIRVISRVAGYRLPDAARVAFYDKAFAGPALGRWTQQAMRGESGWTVAERELMAAMVASWNSCPFCVGAHRAIAVHGIDPEIADAVLADYRTAPISERLRAALAFIERLTTDPGAVGAADAQAAMAAGLSRQDIEDAAAVASVFAVITRNANALDFDIPSAAEFDRAAGMLLRRGYS</sequence>
<dbReference type="GO" id="GO:0051920">
    <property type="term" value="F:peroxiredoxin activity"/>
    <property type="evidence" value="ECO:0007669"/>
    <property type="project" value="InterPro"/>
</dbReference>
<dbReference type="RefSeq" id="WP_200892000.1">
    <property type="nucleotide sequence ID" value="NZ_JYJB01000008.1"/>
</dbReference>
<dbReference type="InterPro" id="IPR003779">
    <property type="entry name" value="CMD-like"/>
</dbReference>
<dbReference type="InterPro" id="IPR029032">
    <property type="entry name" value="AhpD-like"/>
</dbReference>
<evidence type="ECO:0000313" key="2">
    <source>
        <dbReference type="EMBL" id="KJL48072.1"/>
    </source>
</evidence>
<evidence type="ECO:0000259" key="1">
    <source>
        <dbReference type="Pfam" id="PF02627"/>
    </source>
</evidence>
<dbReference type="PANTHER" id="PTHR35446:SF2">
    <property type="entry name" value="CARBOXYMUCONOLACTONE DECARBOXYLASE-LIKE DOMAIN-CONTAINING PROTEIN"/>
    <property type="match status" value="1"/>
</dbReference>
<dbReference type="Pfam" id="PF02627">
    <property type="entry name" value="CMD"/>
    <property type="match status" value="1"/>
</dbReference>
<dbReference type="AlphaFoldDB" id="A0A0M2HMT4"/>
<organism evidence="2 3">
    <name type="scientific">Microbacterium hydrocarbonoxydans</name>
    <dbReference type="NCBI Taxonomy" id="273678"/>
    <lineage>
        <taxon>Bacteria</taxon>
        <taxon>Bacillati</taxon>
        <taxon>Actinomycetota</taxon>
        <taxon>Actinomycetes</taxon>
        <taxon>Micrococcales</taxon>
        <taxon>Microbacteriaceae</taxon>
        <taxon>Microbacterium</taxon>
    </lineage>
</organism>
<proteinExistence type="predicted"/>
<protein>
    <submittedName>
        <fullName evidence="2">Carboxymuconolactone decarboxylase family protein</fullName>
    </submittedName>
</protein>